<dbReference type="OrthoDB" id="8440449at2759"/>
<dbReference type="InterPro" id="IPR043504">
    <property type="entry name" value="Peptidase_S1_PA_chymotrypsin"/>
</dbReference>
<dbReference type="InterPro" id="IPR001314">
    <property type="entry name" value="Peptidase_S1A"/>
</dbReference>
<evidence type="ECO:0000313" key="3">
    <source>
        <dbReference type="EMBL" id="ODM99656.1"/>
    </source>
</evidence>
<accession>A0A1D2N300</accession>
<proteinExistence type="predicted"/>
<evidence type="ECO:0000259" key="2">
    <source>
        <dbReference type="PROSITE" id="PS50240"/>
    </source>
</evidence>
<dbReference type="SUPFAM" id="SSF50494">
    <property type="entry name" value="Trypsin-like serine proteases"/>
    <property type="match status" value="1"/>
</dbReference>
<dbReference type="GO" id="GO:0006508">
    <property type="term" value="P:proteolysis"/>
    <property type="evidence" value="ECO:0007669"/>
    <property type="project" value="InterPro"/>
</dbReference>
<dbReference type="PROSITE" id="PS00134">
    <property type="entry name" value="TRYPSIN_HIS"/>
    <property type="match status" value="1"/>
</dbReference>
<dbReference type="PANTHER" id="PTHR24250:SF27">
    <property type="entry name" value="ELASTASE 2 LIKE"/>
    <property type="match status" value="1"/>
</dbReference>
<organism evidence="3 4">
    <name type="scientific">Orchesella cincta</name>
    <name type="common">Springtail</name>
    <name type="synonym">Podura cincta</name>
    <dbReference type="NCBI Taxonomy" id="48709"/>
    <lineage>
        <taxon>Eukaryota</taxon>
        <taxon>Metazoa</taxon>
        <taxon>Ecdysozoa</taxon>
        <taxon>Arthropoda</taxon>
        <taxon>Hexapoda</taxon>
        <taxon>Collembola</taxon>
        <taxon>Entomobryomorpha</taxon>
        <taxon>Entomobryoidea</taxon>
        <taxon>Orchesellidae</taxon>
        <taxon>Orchesellinae</taxon>
        <taxon>Orchesella</taxon>
    </lineage>
</organism>
<dbReference type="GO" id="GO:0004252">
    <property type="term" value="F:serine-type endopeptidase activity"/>
    <property type="evidence" value="ECO:0007669"/>
    <property type="project" value="InterPro"/>
</dbReference>
<sequence length="272" mass="29894">MTPVTFFFILQIAGSLQHNENKLADKEPKITNGSPAKLGEIPYQIALYFQGKFICGGSFVIINGNHWVITAAHCFVYGQDPEDYIVVAGLVDVDDFTLPIPGQSRTVTKIAVHEDFNDYSDSATNDIAILAIDYPFEINPNVSPIRLPKKRERIGNYGVVSGWGKVSESGLSSQILRKTKVLVGPNKSCERSFPELFVAKTMICAGVHRGECKGDSGGPLVDLKKKFLAGIVSFGEFDCTKPKHNGFYTRVSAFVNWIQKTATEIEEGIKNA</sequence>
<evidence type="ECO:0000313" key="4">
    <source>
        <dbReference type="Proteomes" id="UP000094527"/>
    </source>
</evidence>
<comment type="caution">
    <text evidence="3">The sequence shown here is derived from an EMBL/GenBank/DDBJ whole genome shotgun (WGS) entry which is preliminary data.</text>
</comment>
<dbReference type="PRINTS" id="PR00722">
    <property type="entry name" value="CHYMOTRYPSIN"/>
</dbReference>
<dbReference type="InterPro" id="IPR018114">
    <property type="entry name" value="TRYPSIN_HIS"/>
</dbReference>
<feature type="domain" description="Peptidase S1" evidence="2">
    <location>
        <begin position="30"/>
        <end position="263"/>
    </location>
</feature>
<dbReference type="PANTHER" id="PTHR24250">
    <property type="entry name" value="CHYMOTRYPSIN-RELATED"/>
    <property type="match status" value="1"/>
</dbReference>
<name>A0A1D2N300_ORCCI</name>
<dbReference type="Gene3D" id="2.40.10.10">
    <property type="entry name" value="Trypsin-like serine proteases"/>
    <property type="match status" value="1"/>
</dbReference>
<dbReference type="STRING" id="48709.A0A1D2N300"/>
<keyword evidence="4" id="KW-1185">Reference proteome</keyword>
<protein>
    <submittedName>
        <fullName evidence="3">Trypsin-1</fullName>
    </submittedName>
</protein>
<dbReference type="AlphaFoldDB" id="A0A1D2N300"/>
<dbReference type="InterPro" id="IPR009003">
    <property type="entry name" value="Peptidase_S1_PA"/>
</dbReference>
<dbReference type="SMART" id="SM00020">
    <property type="entry name" value="Tryp_SPc"/>
    <property type="match status" value="1"/>
</dbReference>
<dbReference type="CDD" id="cd00190">
    <property type="entry name" value="Tryp_SPc"/>
    <property type="match status" value="1"/>
</dbReference>
<dbReference type="InterPro" id="IPR001254">
    <property type="entry name" value="Trypsin_dom"/>
</dbReference>
<dbReference type="PROSITE" id="PS50240">
    <property type="entry name" value="TRYPSIN_DOM"/>
    <property type="match status" value="1"/>
</dbReference>
<keyword evidence="1" id="KW-1015">Disulfide bond</keyword>
<dbReference type="EMBL" id="LJIJ01000264">
    <property type="protein sequence ID" value="ODM99656.1"/>
    <property type="molecule type" value="Genomic_DNA"/>
</dbReference>
<gene>
    <name evidence="3" type="ORF">Ocin01_07021</name>
</gene>
<evidence type="ECO:0000256" key="1">
    <source>
        <dbReference type="ARBA" id="ARBA00023157"/>
    </source>
</evidence>
<dbReference type="OMA" id="HEDFNDY"/>
<reference evidence="3 4" key="1">
    <citation type="journal article" date="2016" name="Genome Biol. Evol.">
        <title>Gene Family Evolution Reflects Adaptation to Soil Environmental Stressors in the Genome of the Collembolan Orchesella cincta.</title>
        <authorList>
            <person name="Faddeeva-Vakhrusheva A."/>
            <person name="Derks M.F."/>
            <person name="Anvar S.Y."/>
            <person name="Agamennone V."/>
            <person name="Suring W."/>
            <person name="Smit S."/>
            <person name="van Straalen N.M."/>
            <person name="Roelofs D."/>
        </authorList>
    </citation>
    <scope>NUCLEOTIDE SEQUENCE [LARGE SCALE GENOMIC DNA]</scope>
    <source>
        <tissue evidence="3">Mixed pool</tissue>
    </source>
</reference>
<dbReference type="Proteomes" id="UP000094527">
    <property type="component" value="Unassembled WGS sequence"/>
</dbReference>
<dbReference type="FunFam" id="2.40.10.10:FF:000068">
    <property type="entry name" value="transmembrane protease serine 2"/>
    <property type="match status" value="1"/>
</dbReference>
<dbReference type="Pfam" id="PF00089">
    <property type="entry name" value="Trypsin"/>
    <property type="match status" value="1"/>
</dbReference>